<dbReference type="RefSeq" id="WP_118483836.1">
    <property type="nucleotide sequence ID" value="NZ_CAUDVR010000051.1"/>
</dbReference>
<proteinExistence type="predicted"/>
<dbReference type="Pfam" id="PF00149">
    <property type="entry name" value="Metallophos"/>
    <property type="match status" value="1"/>
</dbReference>
<dbReference type="EMBL" id="QRUU01000018">
    <property type="protein sequence ID" value="RGR97790.1"/>
    <property type="molecule type" value="Genomic_DNA"/>
</dbReference>
<evidence type="ECO:0000256" key="1">
    <source>
        <dbReference type="ARBA" id="ARBA00022729"/>
    </source>
</evidence>
<dbReference type="PANTHER" id="PTHR22953:SF153">
    <property type="entry name" value="PURPLE ACID PHOSPHATASE"/>
    <property type="match status" value="1"/>
</dbReference>
<keyword evidence="1" id="KW-0732">Signal</keyword>
<evidence type="ECO:0000256" key="2">
    <source>
        <dbReference type="SAM" id="MobiDB-lite"/>
    </source>
</evidence>
<dbReference type="SUPFAM" id="SSF56300">
    <property type="entry name" value="Metallo-dependent phosphatases"/>
    <property type="match status" value="1"/>
</dbReference>
<comment type="caution">
    <text evidence="5">The sequence shown here is derived from an EMBL/GenBank/DDBJ whole genome shotgun (WGS) entry which is preliminary data.</text>
</comment>
<dbReference type="Gene3D" id="3.60.21.10">
    <property type="match status" value="1"/>
</dbReference>
<feature type="domain" description="Calcineurin-like phosphoesterase" evidence="3">
    <location>
        <begin position="147"/>
        <end position="332"/>
    </location>
</feature>
<evidence type="ECO:0000313" key="6">
    <source>
        <dbReference type="Proteomes" id="UP000285864"/>
    </source>
</evidence>
<dbReference type="InterPro" id="IPR039331">
    <property type="entry name" value="PAPs-like"/>
</dbReference>
<accession>A0A412GSI7</accession>
<dbReference type="InterPro" id="IPR029052">
    <property type="entry name" value="Metallo-depent_PP-like"/>
</dbReference>
<dbReference type="GO" id="GO:0003993">
    <property type="term" value="F:acid phosphatase activity"/>
    <property type="evidence" value="ECO:0007669"/>
    <property type="project" value="InterPro"/>
</dbReference>
<dbReference type="Proteomes" id="UP000285864">
    <property type="component" value="Unassembled WGS sequence"/>
</dbReference>
<dbReference type="InterPro" id="IPR004843">
    <property type="entry name" value="Calcineurin-like_PHP"/>
</dbReference>
<protein>
    <submittedName>
        <fullName evidence="5">Serine/threonine protein phosphatase</fullName>
    </submittedName>
</protein>
<dbReference type="PANTHER" id="PTHR22953">
    <property type="entry name" value="ACID PHOSPHATASE RELATED"/>
    <property type="match status" value="1"/>
</dbReference>
<dbReference type="Gene3D" id="2.60.40.380">
    <property type="entry name" value="Purple acid phosphatase-like, N-terminal"/>
    <property type="match status" value="1"/>
</dbReference>
<feature type="compositionally biased region" description="Basic and acidic residues" evidence="2">
    <location>
        <begin position="414"/>
        <end position="423"/>
    </location>
</feature>
<dbReference type="InterPro" id="IPR015914">
    <property type="entry name" value="PAPs_N"/>
</dbReference>
<evidence type="ECO:0000259" key="3">
    <source>
        <dbReference type="Pfam" id="PF00149"/>
    </source>
</evidence>
<dbReference type="SUPFAM" id="SSF49363">
    <property type="entry name" value="Purple acid phosphatase, N-terminal domain"/>
    <property type="match status" value="1"/>
</dbReference>
<dbReference type="InterPro" id="IPR008963">
    <property type="entry name" value="Purple_acid_Pase-like_N"/>
</dbReference>
<dbReference type="GO" id="GO:0046872">
    <property type="term" value="F:metal ion binding"/>
    <property type="evidence" value="ECO:0007669"/>
    <property type="project" value="InterPro"/>
</dbReference>
<feature type="region of interest" description="Disordered" evidence="2">
    <location>
        <begin position="414"/>
        <end position="440"/>
    </location>
</feature>
<feature type="domain" description="Purple acid phosphatase N-terminal" evidence="4">
    <location>
        <begin position="45"/>
        <end position="136"/>
    </location>
</feature>
<name>A0A412GSI7_9BACT</name>
<dbReference type="AlphaFoldDB" id="A0A412GSI7"/>
<sequence length="453" mass="53171">MKKKTIIRLSITLIVIAALALWINSRWSAWFHNEAELPYAPQSEPGRVLLTFGDENELSRNISWQYDSIVVPSHVELVDTLSKDTIQIDAQGEIFQSRSGKAAYYVAKLRTLQPDRYYTYRVCNEGKTSSWYSFRTYNQSTRNDYSFMYVGDVQDSINGKANQFFREALQRHPDTEFFVFGGDLTERPTEQRWEETYRGLDSIGQQYPVITVTGNHEYLKYIIRKLERRFSLVFSYYLDSMVGENQVYTLKYNDMQIFCLDSNREFFYLWTQKKWLEEQLKKSNARWKIVVLHHPLYSIKGSMNNLFQRTMFNPLVEEYGVDLVLQGHEHAYARMTAHGENGEAQAPVYTVSHCSPKNYYIEFDKRFDKFGTGSRYYQQIRVHGDTLTMNAYDATTNDLYDAVDIIKDKTGKSRLEDRGKETPEALIFHSNGGKKEEAFQKRIDEYKQRKGIQ</sequence>
<evidence type="ECO:0000313" key="5">
    <source>
        <dbReference type="EMBL" id="RGR97790.1"/>
    </source>
</evidence>
<dbReference type="Pfam" id="PF16656">
    <property type="entry name" value="Pur_ac_phosph_N"/>
    <property type="match status" value="1"/>
</dbReference>
<evidence type="ECO:0000259" key="4">
    <source>
        <dbReference type="Pfam" id="PF16656"/>
    </source>
</evidence>
<gene>
    <name evidence="5" type="ORF">DWY20_05980</name>
</gene>
<keyword evidence="6" id="KW-1185">Reference proteome</keyword>
<reference evidence="5 6" key="1">
    <citation type="submission" date="2018-08" db="EMBL/GenBank/DDBJ databases">
        <title>A genome reference for cultivated species of the human gut microbiota.</title>
        <authorList>
            <person name="Zou Y."/>
            <person name="Xue W."/>
            <person name="Luo G."/>
        </authorList>
    </citation>
    <scope>NUCLEOTIDE SEQUENCE [LARGE SCALE GENOMIC DNA]</scope>
    <source>
        <strain evidence="5 6">AF24-2</strain>
    </source>
</reference>
<organism evidence="5 6">
    <name type="scientific">Phocaeicola coprocola</name>
    <dbReference type="NCBI Taxonomy" id="310298"/>
    <lineage>
        <taxon>Bacteria</taxon>
        <taxon>Pseudomonadati</taxon>
        <taxon>Bacteroidota</taxon>
        <taxon>Bacteroidia</taxon>
        <taxon>Bacteroidales</taxon>
        <taxon>Bacteroidaceae</taxon>
        <taxon>Phocaeicola</taxon>
    </lineage>
</organism>